<evidence type="ECO:0000256" key="8">
    <source>
        <dbReference type="PIRSR" id="PIRSR000388-1"/>
    </source>
</evidence>
<gene>
    <name evidence="7 11" type="primary">panB</name>
    <name evidence="11" type="ORF">H0241_19205</name>
</gene>
<dbReference type="GO" id="GO:0005737">
    <property type="term" value="C:cytoplasm"/>
    <property type="evidence" value="ECO:0007669"/>
    <property type="project" value="UniProtKB-SubCell"/>
</dbReference>
<dbReference type="NCBIfam" id="TIGR00222">
    <property type="entry name" value="panB"/>
    <property type="match status" value="1"/>
</dbReference>
<dbReference type="RefSeq" id="WP_181059188.1">
    <property type="nucleotide sequence ID" value="NZ_JACDTY010000009.1"/>
</dbReference>
<protein>
    <recommendedName>
        <fullName evidence="7">3-methyl-2-oxobutanoate hydroxymethyltransferase</fullName>
        <ecNumber evidence="7">2.1.2.11</ecNumber>
    </recommendedName>
    <alternativeName>
        <fullName evidence="7">Ketopantoate hydroxymethyltransferase</fullName>
        <shortName evidence="7">KPHMT</shortName>
    </alternativeName>
</protein>
<comment type="similarity">
    <text evidence="2 7">Belongs to the PanB family.</text>
</comment>
<organism evidence="11 12">
    <name type="scientific">Mesorhizobium neociceri</name>
    <dbReference type="NCBI Taxonomy" id="1307853"/>
    <lineage>
        <taxon>Bacteria</taxon>
        <taxon>Pseudomonadati</taxon>
        <taxon>Pseudomonadota</taxon>
        <taxon>Alphaproteobacteria</taxon>
        <taxon>Hyphomicrobiales</taxon>
        <taxon>Phyllobacteriaceae</taxon>
        <taxon>Mesorhizobium</taxon>
    </lineage>
</organism>
<evidence type="ECO:0000256" key="5">
    <source>
        <dbReference type="ARBA" id="ARBA00022679"/>
    </source>
</evidence>
<dbReference type="GO" id="GO:0008168">
    <property type="term" value="F:methyltransferase activity"/>
    <property type="evidence" value="ECO:0007669"/>
    <property type="project" value="UniProtKB-KW"/>
</dbReference>
<dbReference type="InterPro" id="IPR003700">
    <property type="entry name" value="Pantoate_hydroxy_MeTrfase"/>
</dbReference>
<dbReference type="FunFam" id="3.20.20.60:FF:000003">
    <property type="entry name" value="3-methyl-2-oxobutanoate hydroxymethyltransferase"/>
    <property type="match status" value="1"/>
</dbReference>
<keyword evidence="12" id="KW-1185">Reference proteome</keyword>
<keyword evidence="7" id="KW-0963">Cytoplasm</keyword>
<dbReference type="InterPro" id="IPR015813">
    <property type="entry name" value="Pyrv/PenolPyrv_kinase-like_dom"/>
</dbReference>
<reference evidence="11 12" key="1">
    <citation type="submission" date="2020-07" db="EMBL/GenBank/DDBJ databases">
        <title>Definition of the novel symbiovar canariense within Mesorhizobium novociceri, a new species of genus Mesorhizobium nodulating Cicer canariense in the Caldera de Taburiente National Park (La Palma, Canary Islands).</title>
        <authorList>
            <person name="Leon-Barrios M."/>
            <person name="Perez-Yepez J."/>
            <person name="Flores-Felix J.D."/>
            <person name="Ramirez-Baena M.H."/>
            <person name="Pulido-Suarez L."/>
            <person name="Igual J.M."/>
            <person name="Velazquez E."/>
            <person name="Peix A."/>
        </authorList>
    </citation>
    <scope>NUCLEOTIDE SEQUENCE [LARGE SCALE GENOMIC DNA]</scope>
    <source>
        <strain evidence="11 12">CCANP35</strain>
    </source>
</reference>
<comment type="caution">
    <text evidence="11">The sequence shown here is derived from an EMBL/GenBank/DDBJ whole genome shotgun (WGS) entry which is preliminary data.</text>
</comment>
<dbReference type="EMBL" id="JACDTY010000009">
    <property type="protein sequence ID" value="MBA1142377.1"/>
    <property type="molecule type" value="Genomic_DNA"/>
</dbReference>
<dbReference type="Pfam" id="PF02548">
    <property type="entry name" value="Pantoate_transf"/>
    <property type="match status" value="1"/>
</dbReference>
<feature type="binding site" evidence="7 9">
    <location>
        <position position="88"/>
    </location>
    <ligand>
        <name>3-methyl-2-oxobutanoate</name>
        <dbReference type="ChEBI" id="CHEBI:11851"/>
    </ligand>
</feature>
<feature type="binding site" evidence="7 9">
    <location>
        <position position="118"/>
    </location>
    <ligand>
        <name>3-methyl-2-oxobutanoate</name>
        <dbReference type="ChEBI" id="CHEBI:11851"/>
    </ligand>
</feature>
<dbReference type="EC" id="2.1.2.11" evidence="7"/>
<dbReference type="UniPathway" id="UPA00028">
    <property type="reaction ID" value="UER00003"/>
</dbReference>
<dbReference type="GO" id="GO:0032259">
    <property type="term" value="P:methylation"/>
    <property type="evidence" value="ECO:0007669"/>
    <property type="project" value="UniProtKB-KW"/>
</dbReference>
<feature type="binding site" evidence="7 9">
    <location>
        <begin position="49"/>
        <end position="50"/>
    </location>
    <ligand>
        <name>3-methyl-2-oxobutanoate</name>
        <dbReference type="ChEBI" id="CHEBI:11851"/>
    </ligand>
</feature>
<keyword evidence="7 10" id="KW-0479">Metal-binding</keyword>
<keyword evidence="11" id="KW-0489">Methyltransferase</keyword>
<evidence type="ECO:0000256" key="10">
    <source>
        <dbReference type="PIRSR" id="PIRSR000388-3"/>
    </source>
</evidence>
<dbReference type="GO" id="GO:0003864">
    <property type="term" value="F:3-methyl-2-oxobutanoate hydroxymethyltransferase activity"/>
    <property type="evidence" value="ECO:0007669"/>
    <property type="project" value="UniProtKB-UniRule"/>
</dbReference>
<dbReference type="GO" id="GO:0000287">
    <property type="term" value="F:magnesium ion binding"/>
    <property type="evidence" value="ECO:0007669"/>
    <property type="project" value="TreeGrafter"/>
</dbReference>
<feature type="active site" description="Proton acceptor" evidence="7 8">
    <location>
        <position position="186"/>
    </location>
</feature>
<dbReference type="GO" id="GO:0015940">
    <property type="term" value="P:pantothenate biosynthetic process"/>
    <property type="evidence" value="ECO:0007669"/>
    <property type="project" value="UniProtKB-UniRule"/>
</dbReference>
<sequence>MSATGDAKAITPPAIRSRKGQAPLVCLTAYTTPVARLADRHCDIVLVGDSVGMILHGLPSTLGVSLEMMIMHGQAVRRGLQQALMVVDLPFGSYEETPQQAFRSAARIIAETGCAAVKLEGGQTMAETIRCLATRGVPVMAHVGLTPQAVNISGGYRVQGRGDDAERIRRDAFAVTEAGAFAVVLEKVPEPLARRITAEIAIPTIGIGASPACDGQILVSDDMLGLFTSFRPKFVKRYAELGDQAEAAITAYAADVRQRRFPAAEHLYANASKTGAVA</sequence>
<evidence type="ECO:0000256" key="9">
    <source>
        <dbReference type="PIRSR" id="PIRSR000388-2"/>
    </source>
</evidence>
<comment type="subunit">
    <text evidence="3 7">Homodecamer; pentamer of dimers.</text>
</comment>
<keyword evidence="5 7" id="KW-0808">Transferase</keyword>
<dbReference type="Proteomes" id="UP000558284">
    <property type="component" value="Unassembled WGS sequence"/>
</dbReference>
<evidence type="ECO:0000256" key="3">
    <source>
        <dbReference type="ARBA" id="ARBA00011424"/>
    </source>
</evidence>
<evidence type="ECO:0000313" key="11">
    <source>
        <dbReference type="EMBL" id="MBA1142377.1"/>
    </source>
</evidence>
<comment type="catalytic activity">
    <reaction evidence="7">
        <text>(6R)-5,10-methylene-5,6,7,8-tetrahydrofolate + 3-methyl-2-oxobutanoate + H2O = 2-dehydropantoate + (6S)-5,6,7,8-tetrahydrofolate</text>
        <dbReference type="Rhea" id="RHEA:11824"/>
        <dbReference type="ChEBI" id="CHEBI:11561"/>
        <dbReference type="ChEBI" id="CHEBI:11851"/>
        <dbReference type="ChEBI" id="CHEBI:15377"/>
        <dbReference type="ChEBI" id="CHEBI:15636"/>
        <dbReference type="ChEBI" id="CHEBI:57453"/>
        <dbReference type="EC" id="2.1.2.11"/>
    </reaction>
</comment>
<feature type="binding site" evidence="7 10">
    <location>
        <position position="120"/>
    </location>
    <ligand>
        <name>Mg(2+)</name>
        <dbReference type="ChEBI" id="CHEBI:18420"/>
    </ligand>
</feature>
<dbReference type="PIRSF" id="PIRSF000388">
    <property type="entry name" value="Pantoate_hydroxy_MeTrfase"/>
    <property type="match status" value="1"/>
</dbReference>
<proteinExistence type="inferred from homology"/>
<comment type="pathway">
    <text evidence="1 7">Cofactor biosynthesis; (R)-pantothenate biosynthesis; (R)-pantoate from 3-methyl-2-oxobutanoate: step 1/2.</text>
</comment>
<comment type="function">
    <text evidence="6 7">Catalyzes the reversible reaction in which hydroxymethyl group from 5,10-methylenetetrahydrofolate is transferred onto alpha-ketoisovalerate to form ketopantoate.</text>
</comment>
<evidence type="ECO:0000256" key="4">
    <source>
        <dbReference type="ARBA" id="ARBA00022655"/>
    </source>
</evidence>
<evidence type="ECO:0000256" key="2">
    <source>
        <dbReference type="ARBA" id="ARBA00008676"/>
    </source>
</evidence>
<dbReference type="CDD" id="cd06557">
    <property type="entry name" value="KPHMT-like"/>
    <property type="match status" value="1"/>
</dbReference>
<dbReference type="PANTHER" id="PTHR20881:SF0">
    <property type="entry name" value="3-METHYL-2-OXOBUTANOATE HYDROXYMETHYLTRANSFERASE"/>
    <property type="match status" value="1"/>
</dbReference>
<dbReference type="InterPro" id="IPR040442">
    <property type="entry name" value="Pyrv_kinase-like_dom_sf"/>
</dbReference>
<keyword evidence="4 7" id="KW-0566">Pantothenate biosynthesis</keyword>
<dbReference type="Gene3D" id="3.20.20.60">
    <property type="entry name" value="Phosphoenolpyruvate-binding domains"/>
    <property type="match status" value="1"/>
</dbReference>
<dbReference type="NCBIfam" id="NF001452">
    <property type="entry name" value="PRK00311.1"/>
    <property type="match status" value="1"/>
</dbReference>
<dbReference type="PANTHER" id="PTHR20881">
    <property type="entry name" value="3-METHYL-2-OXOBUTANOATE HYDROXYMETHYLTRANSFERASE"/>
    <property type="match status" value="1"/>
</dbReference>
<feature type="binding site" evidence="7 10">
    <location>
        <position position="49"/>
    </location>
    <ligand>
        <name>Mg(2+)</name>
        <dbReference type="ChEBI" id="CHEBI:18420"/>
    </ligand>
</feature>
<accession>A0A838B8G0</accession>
<evidence type="ECO:0000256" key="6">
    <source>
        <dbReference type="ARBA" id="ARBA00056497"/>
    </source>
</evidence>
<name>A0A838B8G0_9HYPH</name>
<feature type="binding site" evidence="7 10">
    <location>
        <position position="88"/>
    </location>
    <ligand>
        <name>Mg(2+)</name>
        <dbReference type="ChEBI" id="CHEBI:18420"/>
    </ligand>
</feature>
<keyword evidence="7 10" id="KW-0460">Magnesium</keyword>
<dbReference type="SUPFAM" id="SSF51621">
    <property type="entry name" value="Phosphoenolpyruvate/pyruvate domain"/>
    <property type="match status" value="1"/>
</dbReference>
<dbReference type="HAMAP" id="MF_00156">
    <property type="entry name" value="PanB"/>
    <property type="match status" value="1"/>
</dbReference>
<comment type="cofactor">
    <cofactor evidence="7 10">
        <name>Mg(2+)</name>
        <dbReference type="ChEBI" id="CHEBI:18420"/>
    </cofactor>
    <text evidence="7 10">Binds 1 Mg(2+) ion per subunit.</text>
</comment>
<evidence type="ECO:0000256" key="7">
    <source>
        <dbReference type="HAMAP-Rule" id="MF_00156"/>
    </source>
</evidence>
<dbReference type="AlphaFoldDB" id="A0A838B8G0"/>
<comment type="subcellular location">
    <subcellularLocation>
        <location evidence="7">Cytoplasm</location>
    </subcellularLocation>
</comment>
<evidence type="ECO:0000256" key="1">
    <source>
        <dbReference type="ARBA" id="ARBA00005033"/>
    </source>
</evidence>
<evidence type="ECO:0000313" key="12">
    <source>
        <dbReference type="Proteomes" id="UP000558284"/>
    </source>
</evidence>